<keyword evidence="1" id="KW-0175">Coiled coil</keyword>
<accession>A0A644VE81</accession>
<evidence type="ECO:0000313" key="3">
    <source>
        <dbReference type="EMBL" id="MPL89527.1"/>
    </source>
</evidence>
<dbReference type="Pfam" id="PF12728">
    <property type="entry name" value="HTH_17"/>
    <property type="match status" value="1"/>
</dbReference>
<evidence type="ECO:0000256" key="1">
    <source>
        <dbReference type="SAM" id="Coils"/>
    </source>
</evidence>
<sequence>MKRIMDRLDMLENRITKKEKVRHRLNGELLLDNQDLCFMLNISKRTLQRYRSSGQLPFKRIEQKTYYLESDVHKFIREHFNDGRLPGKK</sequence>
<protein>
    <recommendedName>
        <fullName evidence="2">Helix-turn-helix domain-containing protein</fullName>
    </recommendedName>
</protein>
<name>A0A644VE81_9ZZZZ</name>
<evidence type="ECO:0000259" key="2">
    <source>
        <dbReference type="Pfam" id="PF12728"/>
    </source>
</evidence>
<gene>
    <name evidence="3" type="ORF">SDC9_35563</name>
</gene>
<feature type="domain" description="Helix-turn-helix" evidence="2">
    <location>
        <begin position="30"/>
        <end position="79"/>
    </location>
</feature>
<feature type="coiled-coil region" evidence="1">
    <location>
        <begin position="1"/>
        <end position="28"/>
    </location>
</feature>
<dbReference type="InterPro" id="IPR041657">
    <property type="entry name" value="HTH_17"/>
</dbReference>
<dbReference type="AlphaFoldDB" id="A0A644VE81"/>
<reference evidence="3" key="1">
    <citation type="submission" date="2019-08" db="EMBL/GenBank/DDBJ databases">
        <authorList>
            <person name="Kucharzyk K."/>
            <person name="Murdoch R.W."/>
            <person name="Higgins S."/>
            <person name="Loffler F."/>
        </authorList>
    </citation>
    <scope>NUCLEOTIDE SEQUENCE</scope>
</reference>
<dbReference type="EMBL" id="VSSQ01000282">
    <property type="protein sequence ID" value="MPL89527.1"/>
    <property type="molecule type" value="Genomic_DNA"/>
</dbReference>
<dbReference type="PANTHER" id="PTHR34585:SF22">
    <property type="entry name" value="HELIX-TURN-HELIX DOMAIN-CONTAINING PROTEIN"/>
    <property type="match status" value="1"/>
</dbReference>
<comment type="caution">
    <text evidence="3">The sequence shown here is derived from an EMBL/GenBank/DDBJ whole genome shotgun (WGS) entry which is preliminary data.</text>
</comment>
<proteinExistence type="predicted"/>
<dbReference type="SUPFAM" id="SSF46955">
    <property type="entry name" value="Putative DNA-binding domain"/>
    <property type="match status" value="1"/>
</dbReference>
<dbReference type="InterPro" id="IPR009061">
    <property type="entry name" value="DNA-bd_dom_put_sf"/>
</dbReference>
<organism evidence="3">
    <name type="scientific">bioreactor metagenome</name>
    <dbReference type="NCBI Taxonomy" id="1076179"/>
    <lineage>
        <taxon>unclassified sequences</taxon>
        <taxon>metagenomes</taxon>
        <taxon>ecological metagenomes</taxon>
    </lineage>
</organism>
<dbReference type="PANTHER" id="PTHR34585">
    <property type="match status" value="1"/>
</dbReference>